<reference evidence="1" key="1">
    <citation type="submission" date="2013-02" db="EMBL/GenBank/DDBJ databases">
        <title>Comparative genomics of Borrelia species.</title>
        <authorList>
            <person name="Schwan T.G."/>
            <person name="Raffel S.J."/>
            <person name="Porcella S.F."/>
        </authorList>
    </citation>
    <scope>NUCLEOTIDE SEQUENCE</scope>
    <source>
        <strain evidence="1">YOR</strain>
        <plasmid evidence="1">unnamed</plasmid>
    </source>
</reference>
<evidence type="ECO:0000313" key="1">
    <source>
        <dbReference type="EMBL" id="AHH04146.1"/>
    </source>
</evidence>
<sequence length="86" mass="9212">MMTLFMALISCNSGGVAEDPKTVFYLYSCEKLNGAEEAQIVAASTSIGHVSCVDIFFQVIVESGNAANNDISINIVKNEATMMQLT</sequence>
<dbReference type="RefSeq" id="WP_025400204.1">
    <property type="nucleotide sequence ID" value="NZ_CP004159.1"/>
</dbReference>
<name>W5SG77_9SPIR</name>
<proteinExistence type="predicted"/>
<organism evidence="1">
    <name type="scientific">Borrelia nietonii YOR</name>
    <dbReference type="NCBI Taxonomy" id="1293576"/>
    <lineage>
        <taxon>Bacteria</taxon>
        <taxon>Pseudomonadati</taxon>
        <taxon>Spirochaetota</taxon>
        <taxon>Spirochaetia</taxon>
        <taxon>Spirochaetales</taxon>
        <taxon>Borreliaceae</taxon>
        <taxon>Borrelia</taxon>
        <taxon>Borrelia nietonii</taxon>
    </lineage>
</organism>
<keyword evidence="1" id="KW-0614">Plasmid</keyword>
<dbReference type="AlphaFoldDB" id="W5SG77"/>
<geneLocation type="plasmid" evidence="1">
    <name>unnamed</name>
</geneLocation>
<accession>W5SG77</accession>
<dbReference type="EMBL" id="CP004159">
    <property type="protein sequence ID" value="AHH04146.1"/>
    <property type="molecule type" value="Genomic_DNA"/>
</dbReference>
<dbReference type="HOGENOM" id="CLU_2491661_0_0_12"/>
<protein>
    <submittedName>
        <fullName evidence="1">Variable outer membrane protein</fullName>
    </submittedName>
</protein>
<gene>
    <name evidence="1" type="ORF">BHY_1195</name>
</gene>